<sequence>MPLDRQVEEFLRLIAQMELPRLSTLDPVQARELAAKLRGKPLRPLALARVENRTIPGPDGEIPIRIYVPNGRAPFPVVVFFHGGGWVLGNLDAMDSTCRSLAKDVGCIVVSVDYRLAPEHKFPAAVEDAYAATMWVANNAGVINADRDRIAVVGDSAGGNLAAAVALMARDRGQPALTYQVLIYPVTQYGFDTKSYREYAEGFGLSKEEMIWFWQHYLANATDGQNPYASPLLTKDLSNLPPALIITAECDILRDEAQAYAVRLQSAGVSVQLKQYDGTIHGFVGMAQVIDAGKKAIADIAAQLRLVF</sequence>
<dbReference type="PANTHER" id="PTHR48081:SF8">
    <property type="entry name" value="ALPHA_BETA HYDROLASE FOLD-3 DOMAIN-CONTAINING PROTEIN-RELATED"/>
    <property type="match status" value="1"/>
</dbReference>
<reference evidence="4" key="1">
    <citation type="journal article" date="2015" name="ISME J.">
        <title>Draft Genome Sequence of Streptomyces incarnatus NRRL8089, which Produces the Nucleoside Antibiotic Sinefungin.</title>
        <authorList>
            <person name="Oshima K."/>
            <person name="Hattori M."/>
            <person name="Shimizu H."/>
            <person name="Fukuda K."/>
            <person name="Nemoto M."/>
            <person name="Inagaki K."/>
            <person name="Tamura T."/>
        </authorList>
    </citation>
    <scope>NUCLEOTIDE SEQUENCE</scope>
    <source>
        <strain evidence="4">FACHB-1375</strain>
    </source>
</reference>
<dbReference type="PANTHER" id="PTHR48081">
    <property type="entry name" value="AB HYDROLASE SUPERFAMILY PROTEIN C4A8.06C"/>
    <property type="match status" value="1"/>
</dbReference>
<evidence type="ECO:0000256" key="1">
    <source>
        <dbReference type="ARBA" id="ARBA00010515"/>
    </source>
</evidence>
<accession>A0A926VA94</accession>
<feature type="domain" description="Alpha/beta hydrolase fold-3" evidence="3">
    <location>
        <begin position="78"/>
        <end position="284"/>
    </location>
</feature>
<dbReference type="AlphaFoldDB" id="A0A926VA94"/>
<dbReference type="SUPFAM" id="SSF53474">
    <property type="entry name" value="alpha/beta-Hydrolases"/>
    <property type="match status" value="1"/>
</dbReference>
<comment type="similarity">
    <text evidence="1">Belongs to the 'GDXG' lipolytic enzyme family.</text>
</comment>
<evidence type="ECO:0000259" key="3">
    <source>
        <dbReference type="Pfam" id="PF07859"/>
    </source>
</evidence>
<evidence type="ECO:0000313" key="4">
    <source>
        <dbReference type="EMBL" id="MBD2179980.1"/>
    </source>
</evidence>
<keyword evidence="5" id="KW-1185">Reference proteome</keyword>
<proteinExistence type="inferred from homology"/>
<dbReference type="Pfam" id="PF07859">
    <property type="entry name" value="Abhydrolase_3"/>
    <property type="match status" value="1"/>
</dbReference>
<dbReference type="RefSeq" id="WP_190461719.1">
    <property type="nucleotide sequence ID" value="NZ_JACJPW010000004.1"/>
</dbReference>
<organism evidence="4 5">
    <name type="scientific">Aerosakkonema funiforme FACHB-1375</name>
    <dbReference type="NCBI Taxonomy" id="2949571"/>
    <lineage>
        <taxon>Bacteria</taxon>
        <taxon>Bacillati</taxon>
        <taxon>Cyanobacteriota</taxon>
        <taxon>Cyanophyceae</taxon>
        <taxon>Oscillatoriophycideae</taxon>
        <taxon>Aerosakkonematales</taxon>
        <taxon>Aerosakkonemataceae</taxon>
        <taxon>Aerosakkonema</taxon>
    </lineage>
</organism>
<dbReference type="InterPro" id="IPR029058">
    <property type="entry name" value="AB_hydrolase_fold"/>
</dbReference>
<dbReference type="Proteomes" id="UP000641646">
    <property type="component" value="Unassembled WGS sequence"/>
</dbReference>
<keyword evidence="2 4" id="KW-0378">Hydrolase</keyword>
<dbReference type="InterPro" id="IPR013094">
    <property type="entry name" value="AB_hydrolase_3"/>
</dbReference>
<evidence type="ECO:0000256" key="2">
    <source>
        <dbReference type="ARBA" id="ARBA00022801"/>
    </source>
</evidence>
<reference evidence="4" key="2">
    <citation type="submission" date="2020-08" db="EMBL/GenBank/DDBJ databases">
        <authorList>
            <person name="Chen M."/>
            <person name="Teng W."/>
            <person name="Zhao L."/>
            <person name="Hu C."/>
            <person name="Zhou Y."/>
            <person name="Han B."/>
            <person name="Song L."/>
            <person name="Shu W."/>
        </authorList>
    </citation>
    <scope>NUCLEOTIDE SEQUENCE</scope>
    <source>
        <strain evidence="4">FACHB-1375</strain>
    </source>
</reference>
<gene>
    <name evidence="4" type="ORF">H6G03_02440</name>
</gene>
<dbReference type="EMBL" id="JACJPW010000004">
    <property type="protein sequence ID" value="MBD2179980.1"/>
    <property type="molecule type" value="Genomic_DNA"/>
</dbReference>
<name>A0A926VA94_9CYAN</name>
<evidence type="ECO:0000313" key="5">
    <source>
        <dbReference type="Proteomes" id="UP000641646"/>
    </source>
</evidence>
<dbReference type="FunFam" id="3.40.50.1820:FF:000089">
    <property type="entry name" value="Alpha/beta hydrolase"/>
    <property type="match status" value="1"/>
</dbReference>
<dbReference type="GO" id="GO:0016787">
    <property type="term" value="F:hydrolase activity"/>
    <property type="evidence" value="ECO:0007669"/>
    <property type="project" value="UniProtKB-KW"/>
</dbReference>
<comment type="caution">
    <text evidence="4">The sequence shown here is derived from an EMBL/GenBank/DDBJ whole genome shotgun (WGS) entry which is preliminary data.</text>
</comment>
<protein>
    <submittedName>
        <fullName evidence="4">Alpha/beta hydrolase</fullName>
    </submittedName>
</protein>
<dbReference type="InterPro" id="IPR050300">
    <property type="entry name" value="GDXG_lipolytic_enzyme"/>
</dbReference>
<dbReference type="Gene3D" id="3.40.50.1820">
    <property type="entry name" value="alpha/beta hydrolase"/>
    <property type="match status" value="1"/>
</dbReference>